<dbReference type="Pfam" id="PF03175">
    <property type="entry name" value="DNA_pol_B_2"/>
    <property type="match status" value="1"/>
</dbReference>
<dbReference type="SUPFAM" id="SSF56672">
    <property type="entry name" value="DNA/RNA polymerases"/>
    <property type="match status" value="1"/>
</dbReference>
<dbReference type="PANTHER" id="PTHR33568:SF3">
    <property type="entry name" value="DNA-DIRECTED DNA POLYMERASE"/>
    <property type="match status" value="1"/>
</dbReference>
<dbReference type="OrthoDB" id="5871067at2759"/>
<dbReference type="GO" id="GO:0003887">
    <property type="term" value="F:DNA-directed DNA polymerase activity"/>
    <property type="evidence" value="ECO:0007669"/>
    <property type="project" value="UniProtKB-KW"/>
</dbReference>
<keyword evidence="6" id="KW-0239">DNA-directed DNA polymerase</keyword>
<evidence type="ECO:0000259" key="9">
    <source>
        <dbReference type="Pfam" id="PF03175"/>
    </source>
</evidence>
<evidence type="ECO:0000313" key="10">
    <source>
        <dbReference type="EMBL" id="KAG8229136.1"/>
    </source>
</evidence>
<evidence type="ECO:0000256" key="7">
    <source>
        <dbReference type="ARBA" id="ARBA00023125"/>
    </source>
</evidence>
<name>A0A8K0K7I3_LADFU</name>
<accession>A0A8K0K7I3</accession>
<evidence type="ECO:0000256" key="2">
    <source>
        <dbReference type="ARBA" id="ARBA00012417"/>
    </source>
</evidence>
<dbReference type="AlphaFoldDB" id="A0A8K0K7I3"/>
<gene>
    <name evidence="10" type="ORF">J437_LFUL009725</name>
</gene>
<keyword evidence="11" id="KW-1185">Reference proteome</keyword>
<proteinExistence type="inferred from homology"/>
<dbReference type="GO" id="GO:0006260">
    <property type="term" value="P:DNA replication"/>
    <property type="evidence" value="ECO:0007669"/>
    <property type="project" value="UniProtKB-KW"/>
</dbReference>
<reference evidence="10" key="1">
    <citation type="submission" date="2013-04" db="EMBL/GenBank/DDBJ databases">
        <authorList>
            <person name="Qu J."/>
            <person name="Murali S.C."/>
            <person name="Bandaranaike D."/>
            <person name="Bellair M."/>
            <person name="Blankenburg K."/>
            <person name="Chao H."/>
            <person name="Dinh H."/>
            <person name="Doddapaneni H."/>
            <person name="Downs B."/>
            <person name="Dugan-Rocha S."/>
            <person name="Elkadiri S."/>
            <person name="Gnanaolivu R.D."/>
            <person name="Hernandez B."/>
            <person name="Javaid M."/>
            <person name="Jayaseelan J.C."/>
            <person name="Lee S."/>
            <person name="Li M."/>
            <person name="Ming W."/>
            <person name="Munidasa M."/>
            <person name="Muniz J."/>
            <person name="Nguyen L."/>
            <person name="Ongeri F."/>
            <person name="Osuji N."/>
            <person name="Pu L.-L."/>
            <person name="Puazo M."/>
            <person name="Qu C."/>
            <person name="Quiroz J."/>
            <person name="Raj R."/>
            <person name="Weissenberger G."/>
            <person name="Xin Y."/>
            <person name="Zou X."/>
            <person name="Han Y."/>
            <person name="Richards S."/>
            <person name="Worley K."/>
            <person name="Muzny D."/>
            <person name="Gibbs R."/>
        </authorList>
    </citation>
    <scope>NUCLEOTIDE SEQUENCE</scope>
    <source>
        <strain evidence="10">Sampled in the wild</strain>
    </source>
</reference>
<keyword evidence="7" id="KW-0238">DNA-binding</keyword>
<organism evidence="10 11">
    <name type="scientific">Ladona fulva</name>
    <name type="common">Scarce chaser dragonfly</name>
    <name type="synonym">Libellula fulva</name>
    <dbReference type="NCBI Taxonomy" id="123851"/>
    <lineage>
        <taxon>Eukaryota</taxon>
        <taxon>Metazoa</taxon>
        <taxon>Ecdysozoa</taxon>
        <taxon>Arthropoda</taxon>
        <taxon>Hexapoda</taxon>
        <taxon>Insecta</taxon>
        <taxon>Pterygota</taxon>
        <taxon>Palaeoptera</taxon>
        <taxon>Odonata</taxon>
        <taxon>Epiprocta</taxon>
        <taxon>Anisoptera</taxon>
        <taxon>Libelluloidea</taxon>
        <taxon>Libellulidae</taxon>
        <taxon>Ladona</taxon>
    </lineage>
</organism>
<keyword evidence="3" id="KW-0808">Transferase</keyword>
<comment type="caution">
    <text evidence="10">The sequence shown here is derived from an EMBL/GenBank/DDBJ whole genome shotgun (WGS) entry which is preliminary data.</text>
</comment>
<dbReference type="GO" id="GO:0000166">
    <property type="term" value="F:nucleotide binding"/>
    <property type="evidence" value="ECO:0007669"/>
    <property type="project" value="InterPro"/>
</dbReference>
<keyword evidence="4" id="KW-0548">Nucleotidyltransferase</keyword>
<evidence type="ECO:0000256" key="8">
    <source>
        <dbReference type="ARBA" id="ARBA00049244"/>
    </source>
</evidence>
<feature type="domain" description="DNA-directed DNA polymerase family B mitochondria/virus" evidence="9">
    <location>
        <begin position="33"/>
        <end position="106"/>
    </location>
</feature>
<dbReference type="EMBL" id="KZ308412">
    <property type="protein sequence ID" value="KAG8229136.1"/>
    <property type="molecule type" value="Genomic_DNA"/>
</dbReference>
<evidence type="ECO:0000256" key="4">
    <source>
        <dbReference type="ARBA" id="ARBA00022695"/>
    </source>
</evidence>
<evidence type="ECO:0000256" key="1">
    <source>
        <dbReference type="ARBA" id="ARBA00005755"/>
    </source>
</evidence>
<evidence type="ECO:0000313" key="11">
    <source>
        <dbReference type="Proteomes" id="UP000792457"/>
    </source>
</evidence>
<protein>
    <recommendedName>
        <fullName evidence="2">DNA-directed DNA polymerase</fullName>
        <ecNumber evidence="2">2.7.7.7</ecNumber>
    </recommendedName>
</protein>
<dbReference type="PANTHER" id="PTHR33568">
    <property type="entry name" value="DNA POLYMERASE"/>
    <property type="match status" value="1"/>
</dbReference>
<dbReference type="EC" id="2.7.7.7" evidence="2"/>
<keyword evidence="5" id="KW-0235">DNA replication</keyword>
<evidence type="ECO:0000256" key="6">
    <source>
        <dbReference type="ARBA" id="ARBA00022932"/>
    </source>
</evidence>
<dbReference type="InterPro" id="IPR004868">
    <property type="entry name" value="DNA-dir_DNA_pol_B_mt/vir"/>
</dbReference>
<comment type="similarity">
    <text evidence="1">Belongs to the DNA polymerase type-B family.</text>
</comment>
<dbReference type="InterPro" id="IPR043502">
    <property type="entry name" value="DNA/RNA_pol_sf"/>
</dbReference>
<dbReference type="GO" id="GO:0003677">
    <property type="term" value="F:DNA binding"/>
    <property type="evidence" value="ECO:0007669"/>
    <property type="project" value="UniProtKB-KW"/>
</dbReference>
<comment type="catalytic activity">
    <reaction evidence="8">
        <text>DNA(n) + a 2'-deoxyribonucleoside 5'-triphosphate = DNA(n+1) + diphosphate</text>
        <dbReference type="Rhea" id="RHEA:22508"/>
        <dbReference type="Rhea" id="RHEA-COMP:17339"/>
        <dbReference type="Rhea" id="RHEA-COMP:17340"/>
        <dbReference type="ChEBI" id="CHEBI:33019"/>
        <dbReference type="ChEBI" id="CHEBI:61560"/>
        <dbReference type="ChEBI" id="CHEBI:173112"/>
        <dbReference type="EC" id="2.7.7.7"/>
    </reaction>
</comment>
<dbReference type="Proteomes" id="UP000792457">
    <property type="component" value="Unassembled WGS sequence"/>
</dbReference>
<evidence type="ECO:0000256" key="5">
    <source>
        <dbReference type="ARBA" id="ARBA00022705"/>
    </source>
</evidence>
<evidence type="ECO:0000256" key="3">
    <source>
        <dbReference type="ARBA" id="ARBA00022679"/>
    </source>
</evidence>
<sequence length="107" mass="12165">MGMRLRSPLKENDGLSAFLAGNPLHTKPPINPRDGFYGGRTNCVKLYCKANVRDGESIRYLDVCSLYPYVNKYKKYPIRHPKIFVEDDCPELHSIEGLVRCTVLPPP</sequence>
<reference evidence="10" key="2">
    <citation type="submission" date="2017-10" db="EMBL/GenBank/DDBJ databases">
        <title>Ladona fulva Genome sequencing and assembly.</title>
        <authorList>
            <person name="Murali S."/>
            <person name="Richards S."/>
            <person name="Bandaranaike D."/>
            <person name="Bellair M."/>
            <person name="Blankenburg K."/>
            <person name="Chao H."/>
            <person name="Dinh H."/>
            <person name="Doddapaneni H."/>
            <person name="Dugan-Rocha S."/>
            <person name="Elkadiri S."/>
            <person name="Gnanaolivu R."/>
            <person name="Hernandez B."/>
            <person name="Skinner E."/>
            <person name="Javaid M."/>
            <person name="Lee S."/>
            <person name="Li M."/>
            <person name="Ming W."/>
            <person name="Munidasa M."/>
            <person name="Muniz J."/>
            <person name="Nguyen L."/>
            <person name="Hughes D."/>
            <person name="Osuji N."/>
            <person name="Pu L.-L."/>
            <person name="Puazo M."/>
            <person name="Qu C."/>
            <person name="Quiroz J."/>
            <person name="Raj R."/>
            <person name="Weissenberger G."/>
            <person name="Xin Y."/>
            <person name="Zou X."/>
            <person name="Han Y."/>
            <person name="Worley K."/>
            <person name="Muzny D."/>
            <person name="Gibbs R."/>
        </authorList>
    </citation>
    <scope>NUCLEOTIDE SEQUENCE</scope>
    <source>
        <strain evidence="10">Sampled in the wild</strain>
    </source>
</reference>